<dbReference type="InterPro" id="IPR058915">
    <property type="entry name" value="AcrVA2-like"/>
</dbReference>
<accession>A0A382NC00</accession>
<dbReference type="Pfam" id="PF26125">
    <property type="entry name" value="AcrVA2-like"/>
    <property type="match status" value="1"/>
</dbReference>
<dbReference type="EMBL" id="UINC01099070">
    <property type="protein sequence ID" value="SVC58058.1"/>
    <property type="molecule type" value="Genomic_DNA"/>
</dbReference>
<sequence length="297" mass="34173">RELLHLKNMFFVFEKPLLWEYEHLPEEQAKRYTTWIAVSSDRETDKIVFTFDSRNQTVEEKRNSDSGEPTELQIQALENIYGADIYQVSYDVHRNCFPSSGTMNGTWHEPYKLGSADNILTQLEGIRPNGEAFQNHNKNVLDNNVVGDGYIRFDSVYPDFLETAPMLETVGELGDAKVITDFSSIIVQLLNFLQSTATDVVPTKNSRNIRRRFDGEPTVETDSINVVNLRRVKYQGGYVPMGDGTGKSIKYKGSWWVTGHYKNQRYGIGRSKIKVIWIQPFMKGQGDLMERVNKVRR</sequence>
<dbReference type="AlphaFoldDB" id="A0A382NC00"/>
<protein>
    <submittedName>
        <fullName evidence="1">Uncharacterized protein</fullName>
    </submittedName>
</protein>
<gene>
    <name evidence="1" type="ORF">METZ01_LOCUS310912</name>
</gene>
<feature type="non-terminal residue" evidence="1">
    <location>
        <position position="1"/>
    </location>
</feature>
<evidence type="ECO:0000313" key="1">
    <source>
        <dbReference type="EMBL" id="SVC58058.1"/>
    </source>
</evidence>
<name>A0A382NC00_9ZZZZ</name>
<proteinExistence type="predicted"/>
<reference evidence="1" key="1">
    <citation type="submission" date="2018-05" db="EMBL/GenBank/DDBJ databases">
        <authorList>
            <person name="Lanie J.A."/>
            <person name="Ng W.-L."/>
            <person name="Kazmierczak K.M."/>
            <person name="Andrzejewski T.M."/>
            <person name="Davidsen T.M."/>
            <person name="Wayne K.J."/>
            <person name="Tettelin H."/>
            <person name="Glass J.I."/>
            <person name="Rusch D."/>
            <person name="Podicherti R."/>
            <person name="Tsui H.-C.T."/>
            <person name="Winkler M.E."/>
        </authorList>
    </citation>
    <scope>NUCLEOTIDE SEQUENCE</scope>
</reference>
<organism evidence="1">
    <name type="scientific">marine metagenome</name>
    <dbReference type="NCBI Taxonomy" id="408172"/>
    <lineage>
        <taxon>unclassified sequences</taxon>
        <taxon>metagenomes</taxon>
        <taxon>ecological metagenomes</taxon>
    </lineage>
</organism>